<accession>X1DVL4</accession>
<organism evidence="5">
    <name type="scientific">marine sediment metagenome</name>
    <dbReference type="NCBI Taxonomy" id="412755"/>
    <lineage>
        <taxon>unclassified sequences</taxon>
        <taxon>metagenomes</taxon>
        <taxon>ecological metagenomes</taxon>
    </lineage>
</organism>
<dbReference type="InterPro" id="IPR051312">
    <property type="entry name" value="Diverse_Substr_Oxidored"/>
</dbReference>
<reference evidence="5" key="1">
    <citation type="journal article" date="2014" name="Front. Microbiol.">
        <title>High frequency of phylogenetically diverse reductive dehalogenase-homologous genes in deep subseafloor sedimentary metagenomes.</title>
        <authorList>
            <person name="Kawai M."/>
            <person name="Futagami T."/>
            <person name="Toyoda A."/>
            <person name="Takaki Y."/>
            <person name="Nishi S."/>
            <person name="Hori S."/>
            <person name="Arai W."/>
            <person name="Tsubouchi T."/>
            <person name="Morono Y."/>
            <person name="Uchiyama I."/>
            <person name="Ito T."/>
            <person name="Fujiyama A."/>
            <person name="Inagaki F."/>
            <person name="Takami H."/>
        </authorList>
    </citation>
    <scope>NUCLEOTIDE SEQUENCE</scope>
    <source>
        <strain evidence="5">Expedition CK06-06</strain>
    </source>
</reference>
<sequence>MQTNTKILAQEFEYLAPKTIDEALDLLDKYKDKNIKILAGGTDLLVKIKTIDLKVDYLINIKNIPELNFVDTNQGLRIGAVTPLSHIIREEKVKIKSSTETVRSPLLLCNFTSAP</sequence>
<evidence type="ECO:0000259" key="4">
    <source>
        <dbReference type="PROSITE" id="PS51387"/>
    </source>
</evidence>
<dbReference type="EMBL" id="BARU01002113">
    <property type="protein sequence ID" value="GAH24287.1"/>
    <property type="molecule type" value="Genomic_DNA"/>
</dbReference>
<dbReference type="PROSITE" id="PS51387">
    <property type="entry name" value="FAD_PCMH"/>
    <property type="match status" value="1"/>
</dbReference>
<keyword evidence="3" id="KW-0560">Oxidoreductase</keyword>
<keyword evidence="2" id="KW-0274">FAD</keyword>
<dbReference type="SUPFAM" id="SSF56176">
    <property type="entry name" value="FAD-binding/transporter-associated domain-like"/>
    <property type="match status" value="1"/>
</dbReference>
<gene>
    <name evidence="5" type="ORF">S03H2_05143</name>
</gene>
<comment type="caution">
    <text evidence="5">The sequence shown here is derived from an EMBL/GenBank/DDBJ whole genome shotgun (WGS) entry which is preliminary data.</text>
</comment>
<dbReference type="GO" id="GO:0071949">
    <property type="term" value="F:FAD binding"/>
    <property type="evidence" value="ECO:0007669"/>
    <property type="project" value="InterPro"/>
</dbReference>
<proteinExistence type="predicted"/>
<dbReference type="PANTHER" id="PTHR42659">
    <property type="entry name" value="XANTHINE DEHYDROGENASE SUBUNIT C-RELATED"/>
    <property type="match status" value="1"/>
</dbReference>
<dbReference type="InterPro" id="IPR016166">
    <property type="entry name" value="FAD-bd_PCMH"/>
</dbReference>
<feature type="domain" description="FAD-binding PCMH-type" evidence="4">
    <location>
        <begin position="7"/>
        <end position="115"/>
    </location>
</feature>
<dbReference type="InterPro" id="IPR036318">
    <property type="entry name" value="FAD-bd_PCMH-like_sf"/>
</dbReference>
<keyword evidence="1" id="KW-0285">Flavoprotein</keyword>
<dbReference type="Gene3D" id="3.30.43.10">
    <property type="entry name" value="Uridine Diphospho-n-acetylenolpyruvylglucosamine Reductase, domain 2"/>
    <property type="match status" value="1"/>
</dbReference>
<dbReference type="Pfam" id="PF00941">
    <property type="entry name" value="FAD_binding_5"/>
    <property type="match status" value="1"/>
</dbReference>
<dbReference type="PANTHER" id="PTHR42659:SF2">
    <property type="entry name" value="XANTHINE DEHYDROGENASE SUBUNIT C-RELATED"/>
    <property type="match status" value="1"/>
</dbReference>
<evidence type="ECO:0000256" key="3">
    <source>
        <dbReference type="ARBA" id="ARBA00023002"/>
    </source>
</evidence>
<protein>
    <recommendedName>
        <fullName evidence="4">FAD-binding PCMH-type domain-containing protein</fullName>
    </recommendedName>
</protein>
<dbReference type="InterPro" id="IPR002346">
    <property type="entry name" value="Mopterin_DH_FAD-bd"/>
</dbReference>
<evidence type="ECO:0000256" key="2">
    <source>
        <dbReference type="ARBA" id="ARBA00022827"/>
    </source>
</evidence>
<dbReference type="GO" id="GO:0016491">
    <property type="term" value="F:oxidoreductase activity"/>
    <property type="evidence" value="ECO:0007669"/>
    <property type="project" value="UniProtKB-KW"/>
</dbReference>
<dbReference type="InterPro" id="IPR016167">
    <property type="entry name" value="FAD-bd_PCMH_sub1"/>
</dbReference>
<evidence type="ECO:0000313" key="5">
    <source>
        <dbReference type="EMBL" id="GAH24287.1"/>
    </source>
</evidence>
<name>X1DVL4_9ZZZZ</name>
<dbReference type="AlphaFoldDB" id="X1DVL4"/>
<evidence type="ECO:0000256" key="1">
    <source>
        <dbReference type="ARBA" id="ARBA00022630"/>
    </source>
</evidence>